<evidence type="ECO:0000259" key="8">
    <source>
        <dbReference type="Pfam" id="PF03636"/>
    </source>
</evidence>
<feature type="binding site" evidence="5">
    <location>
        <begin position="630"/>
        <end position="631"/>
    </location>
    <ligand>
        <name>substrate</name>
    </ligand>
</feature>
<keyword evidence="2" id="KW-0328">Glycosyltransferase</keyword>
<dbReference type="InterPro" id="IPR008928">
    <property type="entry name" value="6-hairpin_glycosidase_sf"/>
</dbReference>
<dbReference type="Pfam" id="PF03636">
    <property type="entry name" value="Glyco_hydro_65N"/>
    <property type="match status" value="1"/>
</dbReference>
<dbReference type="EMBL" id="QEKT01000008">
    <property type="protein sequence ID" value="PVY83157.1"/>
    <property type="molecule type" value="Genomic_DNA"/>
</dbReference>
<dbReference type="PANTHER" id="PTHR11051:SF8">
    <property type="entry name" value="PROTEIN-GLUCOSYLGALACTOSYLHYDROXYLYSINE GLUCOSIDASE"/>
    <property type="match status" value="1"/>
</dbReference>
<dbReference type="Gene3D" id="2.60.420.10">
    <property type="entry name" value="Maltose phosphorylase, domain 3"/>
    <property type="match status" value="1"/>
</dbReference>
<reference evidence="9 10" key="1">
    <citation type="submission" date="2018-04" db="EMBL/GenBank/DDBJ databases">
        <title>Genomic Encyclopedia of Type Strains, Phase IV (KMG-IV): sequencing the most valuable type-strain genomes for metagenomic binning, comparative biology and taxonomic classification.</title>
        <authorList>
            <person name="Goeker M."/>
        </authorList>
    </citation>
    <scope>NUCLEOTIDE SEQUENCE [LARGE SCALE GENOMIC DNA]</scope>
    <source>
        <strain evidence="9 10">DSM 28795</strain>
    </source>
</reference>
<feature type="domain" description="Glycoside hydrolase family 65 N-terminal" evidence="8">
    <location>
        <begin position="19"/>
        <end position="256"/>
    </location>
</feature>
<dbReference type="GO" id="GO:0005975">
    <property type="term" value="P:carbohydrate metabolic process"/>
    <property type="evidence" value="ECO:0007669"/>
    <property type="project" value="InterPro"/>
</dbReference>
<gene>
    <name evidence="9" type="ORF">C7384_10833</name>
</gene>
<dbReference type="InterPro" id="IPR037018">
    <property type="entry name" value="GH65_N"/>
</dbReference>
<dbReference type="RefSeq" id="WP_089939221.1">
    <property type="nucleotide sequence ID" value="NZ_CAKOEX010000008.1"/>
</dbReference>
<proteinExistence type="inferred from homology"/>
<evidence type="ECO:0000256" key="1">
    <source>
        <dbReference type="ARBA" id="ARBA00006768"/>
    </source>
</evidence>
<evidence type="ECO:0000259" key="7">
    <source>
        <dbReference type="Pfam" id="PF03633"/>
    </source>
</evidence>
<evidence type="ECO:0000256" key="2">
    <source>
        <dbReference type="ARBA" id="ARBA00022676"/>
    </source>
</evidence>
<feature type="active site" description="Proton donor" evidence="4">
    <location>
        <position position="511"/>
    </location>
</feature>
<feature type="domain" description="Glycoside hydrolase family 65 central catalytic" evidence="6">
    <location>
        <begin position="335"/>
        <end position="730"/>
    </location>
</feature>
<dbReference type="InterPro" id="IPR005194">
    <property type="entry name" value="Glyco_hydro_65_C"/>
</dbReference>
<dbReference type="PIRSF" id="PIRSF036289">
    <property type="entry name" value="Glycosyl_hydrolase_malt_phosph"/>
    <property type="match status" value="1"/>
</dbReference>
<feature type="binding site" evidence="5">
    <location>
        <begin position="373"/>
        <end position="374"/>
    </location>
    <ligand>
        <name>substrate</name>
    </ligand>
</feature>
<dbReference type="InterPro" id="IPR005195">
    <property type="entry name" value="Glyco_hydro_65_M"/>
</dbReference>
<dbReference type="InterPro" id="IPR017045">
    <property type="entry name" value="Malt_Pase/Glycosyl_Hdrlase"/>
</dbReference>
<keyword evidence="3" id="KW-0808">Transferase</keyword>
<comment type="caution">
    <text evidence="9">The sequence shown here is derived from an EMBL/GenBank/DDBJ whole genome shotgun (WGS) entry which is preliminary data.</text>
</comment>
<sequence length="811" mass="90720">MNSKNWQLRYDDLQTGKKSYGQESLLSLGNGFLGWRGAPIWSTYSDNHYPGLYAAGIFNQTSTPVAGRDVINEDMVNLPNPQLLEATINGTALANLDLVKRSSKLNFKSGILEEIFVFQHDQGLVTLTSAKFIDPINWHMLAITASLTADFDAEIQLSSLVDTTVETQNVERYRAFESHQFDVQEVNPTTKTVLVQTKQSGIQIGLAVDSQVEYAGVSLPVTAQVVDQKLVEEVLVKALANTPVQLTKRVVIATSRETFADLLPFLQNELAQHSLASIQNNMADYWAQIWADKDIVVDTQSQGVKDFITKQWNQLWDNDDVTIASDGDILQLMIRMNVFHLNQAAQWRANEHLDASVGSRGLTGEGYRGHIFWDELFVLPYYAANEPRTARAILQYRIKRLSAAQANASREGEAGAMYPWQAGLYGDEQSQVIHLNTVNNEWEPDNSRLQRHVSLAIVYDLWIYTQFTGDTSLLDEGGLNVLLETSKFWLNKVQKADDGRFDLSGVMGPDEYHEAYPEAKEGGVKNNAYTNVMLSWSLGWLLDLQKTLPSFAAIAAADNFDADLLQKAADVAANLRLEQRADGVFAQYQDYFNLSEIDFDAYAKKYGDIHRIDRLLKAEGKSPDDYQVAKQADFLMLMYNLGNQRVAHLLEQMGYQLPADWLVKNTDYYQARTVHGSTTSRPVFAGIDVHLDRMDEAEEFLQQAIRSDYDDIQGGTTAEGVHAGVMGETLAVIQNEFGGVDLRDGQFSINPHLPENWSHLAFTQVFQGVKVAIVETPTVVQLTANADLDVEVMGQPAHLVANQSMTFKMEK</sequence>
<dbReference type="SUPFAM" id="SSF74650">
    <property type="entry name" value="Galactose mutarotase-like"/>
    <property type="match status" value="1"/>
</dbReference>
<evidence type="ECO:0000256" key="5">
    <source>
        <dbReference type="PIRSR" id="PIRSR036289-51"/>
    </source>
</evidence>
<name>A0A2U1D653_9LACO</name>
<organism evidence="9 10">
    <name type="scientific">Convivina intestini</name>
    <dbReference type="NCBI Taxonomy" id="1505726"/>
    <lineage>
        <taxon>Bacteria</taxon>
        <taxon>Bacillati</taxon>
        <taxon>Bacillota</taxon>
        <taxon>Bacilli</taxon>
        <taxon>Lactobacillales</taxon>
        <taxon>Lactobacillaceae</taxon>
        <taxon>Convivina</taxon>
    </lineage>
</organism>
<dbReference type="GO" id="GO:0004553">
    <property type="term" value="F:hydrolase activity, hydrolyzing O-glycosyl compounds"/>
    <property type="evidence" value="ECO:0007669"/>
    <property type="project" value="TreeGrafter"/>
</dbReference>
<dbReference type="Gene3D" id="2.70.98.40">
    <property type="entry name" value="Glycoside hydrolase, family 65, N-terminal domain"/>
    <property type="match status" value="1"/>
</dbReference>
<protein>
    <submittedName>
        <fullName evidence="9">Trehalose-6-phosphate phosphorylase</fullName>
    </submittedName>
</protein>
<evidence type="ECO:0000313" key="10">
    <source>
        <dbReference type="Proteomes" id="UP000245433"/>
    </source>
</evidence>
<evidence type="ECO:0000313" key="9">
    <source>
        <dbReference type="EMBL" id="PVY83157.1"/>
    </source>
</evidence>
<evidence type="ECO:0000256" key="4">
    <source>
        <dbReference type="PIRSR" id="PIRSR036289-50"/>
    </source>
</evidence>
<dbReference type="GO" id="GO:0016757">
    <property type="term" value="F:glycosyltransferase activity"/>
    <property type="evidence" value="ECO:0007669"/>
    <property type="project" value="UniProtKB-KW"/>
</dbReference>
<dbReference type="GO" id="GO:0030246">
    <property type="term" value="F:carbohydrate binding"/>
    <property type="evidence" value="ECO:0007669"/>
    <property type="project" value="InterPro"/>
</dbReference>
<dbReference type="Gene3D" id="1.50.10.10">
    <property type="match status" value="1"/>
</dbReference>
<dbReference type="AlphaFoldDB" id="A0A2U1D653"/>
<dbReference type="Pfam" id="PF03633">
    <property type="entry name" value="Glyco_hydro_65C"/>
    <property type="match status" value="1"/>
</dbReference>
<comment type="similarity">
    <text evidence="1">Belongs to the glycosyl hydrolase 65 family.</text>
</comment>
<dbReference type="InterPro" id="IPR012341">
    <property type="entry name" value="6hp_glycosidase-like_sf"/>
</dbReference>
<dbReference type="SUPFAM" id="SSF48208">
    <property type="entry name" value="Six-hairpin glycosidases"/>
    <property type="match status" value="1"/>
</dbReference>
<evidence type="ECO:0000259" key="6">
    <source>
        <dbReference type="Pfam" id="PF03632"/>
    </source>
</evidence>
<dbReference type="Proteomes" id="UP000245433">
    <property type="component" value="Unassembled WGS sequence"/>
</dbReference>
<accession>A0A2U1D653</accession>
<dbReference type="InterPro" id="IPR005196">
    <property type="entry name" value="Glyco_hydro_65_N"/>
</dbReference>
<evidence type="ECO:0000256" key="3">
    <source>
        <dbReference type="ARBA" id="ARBA00022679"/>
    </source>
</evidence>
<dbReference type="InterPro" id="IPR011013">
    <property type="entry name" value="Gal_mutarotase_sf_dom"/>
</dbReference>
<keyword evidence="10" id="KW-1185">Reference proteome</keyword>
<dbReference type="PANTHER" id="PTHR11051">
    <property type="entry name" value="GLYCOSYL HYDROLASE-RELATED"/>
    <property type="match status" value="1"/>
</dbReference>
<dbReference type="Pfam" id="PF03632">
    <property type="entry name" value="Glyco_hydro_65m"/>
    <property type="match status" value="1"/>
</dbReference>
<feature type="domain" description="Glycoside hydrolase family 65 C-terminal" evidence="7">
    <location>
        <begin position="742"/>
        <end position="798"/>
    </location>
</feature>
<dbReference type="OrthoDB" id="9758855at2"/>